<reference evidence="1 2" key="1">
    <citation type="submission" date="2016-11" db="EMBL/GenBank/DDBJ databases">
        <authorList>
            <person name="Jaros S."/>
            <person name="Januszkiewicz K."/>
            <person name="Wedrychowicz H."/>
        </authorList>
    </citation>
    <scope>NUCLEOTIDE SEQUENCE [LARGE SCALE GENOMIC DNA]</scope>
    <source>
        <strain evidence="1 2">DSM 16917</strain>
    </source>
</reference>
<organism evidence="1 2">
    <name type="scientific">Ferrimonas marina</name>
    <dbReference type="NCBI Taxonomy" id="299255"/>
    <lineage>
        <taxon>Bacteria</taxon>
        <taxon>Pseudomonadati</taxon>
        <taxon>Pseudomonadota</taxon>
        <taxon>Gammaproteobacteria</taxon>
        <taxon>Alteromonadales</taxon>
        <taxon>Ferrimonadaceae</taxon>
        <taxon>Ferrimonas</taxon>
    </lineage>
</organism>
<dbReference type="AlphaFoldDB" id="A0A1M5TW09"/>
<dbReference type="RefSeq" id="WP_067655911.1">
    <property type="nucleotide sequence ID" value="NZ_FQXG01000003.1"/>
</dbReference>
<evidence type="ECO:0000313" key="2">
    <source>
        <dbReference type="Proteomes" id="UP000184268"/>
    </source>
</evidence>
<dbReference type="Proteomes" id="UP000184268">
    <property type="component" value="Unassembled WGS sequence"/>
</dbReference>
<proteinExistence type="predicted"/>
<name>A0A1M5TW09_9GAMM</name>
<dbReference type="EMBL" id="FQXG01000003">
    <property type="protein sequence ID" value="SHH54982.1"/>
    <property type="molecule type" value="Genomic_DNA"/>
</dbReference>
<dbReference type="STRING" id="299255.SAMN02745129_2301"/>
<gene>
    <name evidence="1" type="ORF">SAMN02745129_2301</name>
</gene>
<accession>A0A1M5TW09</accession>
<keyword evidence="2" id="KW-1185">Reference proteome</keyword>
<sequence>MINEFGTSEKLRRLLAAYAQQFPANDAVLDQLSSATGLCAKTIDQLISAAGEPNAPDYSLQDPAKCNHEIDWSQTYRSPDVDIYIDVQCVKCGLTGTLGTEEHVLEGIDWDEPEPAKPTASDIPAQPQVTLLKQRLVDATVNEEVEYQADQADFDDALAETGNVLEAMNQLIELGKAERVRYDTQIDSVHEEHDETAKIKLP</sequence>
<evidence type="ECO:0000313" key="1">
    <source>
        <dbReference type="EMBL" id="SHH54982.1"/>
    </source>
</evidence>
<protein>
    <submittedName>
        <fullName evidence="1">Uncharacterized protein</fullName>
    </submittedName>
</protein>